<dbReference type="PROSITE" id="PS51184">
    <property type="entry name" value="JMJC"/>
    <property type="match status" value="1"/>
</dbReference>
<name>A0ABU2JAC3_9ACTN</name>
<evidence type="ECO:0000256" key="1">
    <source>
        <dbReference type="SAM" id="MobiDB-lite"/>
    </source>
</evidence>
<dbReference type="Gene3D" id="2.60.120.650">
    <property type="entry name" value="Cupin"/>
    <property type="match status" value="1"/>
</dbReference>
<proteinExistence type="predicted"/>
<protein>
    <submittedName>
        <fullName evidence="3">Cupin-like domain-containing protein</fullName>
    </submittedName>
</protein>
<keyword evidence="4" id="KW-1185">Reference proteome</keyword>
<dbReference type="Pfam" id="PF13621">
    <property type="entry name" value="Cupin_8"/>
    <property type="match status" value="1"/>
</dbReference>
<dbReference type="PANTHER" id="PTHR12461:SF105">
    <property type="entry name" value="HYPOXIA-INDUCIBLE FACTOR 1-ALPHA INHIBITOR"/>
    <property type="match status" value="1"/>
</dbReference>
<evidence type="ECO:0000313" key="4">
    <source>
        <dbReference type="Proteomes" id="UP001183176"/>
    </source>
</evidence>
<sequence>MAGDGLGRSGRRRRREDDALTSPEATRVDALPLRGGTANRPMIGAAPLLITGVATNWACCGTWDRASLTRRLGELDVAPFITGNGPRNTVLKQVNATKSMTFGQALAHLFGVQRIVDGSLYLRIGAESPGFDELAQDFVVPDVGVEYEAAATGVWFSQTGNVTPAHHDWWHSFLIQVRGSKRYTLIHPLDAVSVQQNWQASERFDLSPAPELSTAATPDWDGEVRYEGILSAGEILYIPPFWLHEVETLTEGNISIPMRFATTQSVASNLHQLSQDGLLRSVTNTPTRNVATIINVLRRNRRVFLAREEEFVRALVATREIDVDAARLLADVRHGDGVDR</sequence>
<dbReference type="Proteomes" id="UP001183176">
    <property type="component" value="Unassembled WGS sequence"/>
</dbReference>
<evidence type="ECO:0000259" key="2">
    <source>
        <dbReference type="PROSITE" id="PS51184"/>
    </source>
</evidence>
<dbReference type="SUPFAM" id="SSF51197">
    <property type="entry name" value="Clavaminate synthase-like"/>
    <property type="match status" value="1"/>
</dbReference>
<comment type="caution">
    <text evidence="3">The sequence shown here is derived from an EMBL/GenBank/DDBJ whole genome shotgun (WGS) entry which is preliminary data.</text>
</comment>
<feature type="region of interest" description="Disordered" evidence="1">
    <location>
        <begin position="1"/>
        <end position="24"/>
    </location>
</feature>
<dbReference type="RefSeq" id="WP_311423087.1">
    <property type="nucleotide sequence ID" value="NZ_JAVREH010000011.1"/>
</dbReference>
<dbReference type="InterPro" id="IPR003347">
    <property type="entry name" value="JmjC_dom"/>
</dbReference>
<reference evidence="4" key="1">
    <citation type="submission" date="2023-07" db="EMBL/GenBank/DDBJ databases">
        <title>30 novel species of actinomycetes from the DSMZ collection.</title>
        <authorList>
            <person name="Nouioui I."/>
        </authorList>
    </citation>
    <scope>NUCLEOTIDE SEQUENCE [LARGE SCALE GENOMIC DNA]</scope>
    <source>
        <strain evidence="4">DSM 44399</strain>
    </source>
</reference>
<dbReference type="InterPro" id="IPR041667">
    <property type="entry name" value="Cupin_8"/>
</dbReference>
<feature type="domain" description="JmjC" evidence="2">
    <location>
        <begin position="117"/>
        <end position="277"/>
    </location>
</feature>
<accession>A0ABU2JAC3</accession>
<dbReference type="PANTHER" id="PTHR12461">
    <property type="entry name" value="HYPOXIA-INDUCIBLE FACTOR 1 ALPHA INHIBITOR-RELATED"/>
    <property type="match status" value="1"/>
</dbReference>
<gene>
    <name evidence="3" type="ORF">RM423_11055</name>
</gene>
<organism evidence="3 4">
    <name type="scientific">Jatrophihabitans lederbergiae</name>
    <dbReference type="NCBI Taxonomy" id="3075547"/>
    <lineage>
        <taxon>Bacteria</taxon>
        <taxon>Bacillati</taxon>
        <taxon>Actinomycetota</taxon>
        <taxon>Actinomycetes</taxon>
        <taxon>Jatrophihabitantales</taxon>
        <taxon>Jatrophihabitantaceae</taxon>
        <taxon>Jatrophihabitans</taxon>
    </lineage>
</organism>
<dbReference type="EMBL" id="JAVREH010000011">
    <property type="protein sequence ID" value="MDT0261935.1"/>
    <property type="molecule type" value="Genomic_DNA"/>
</dbReference>
<evidence type="ECO:0000313" key="3">
    <source>
        <dbReference type="EMBL" id="MDT0261935.1"/>
    </source>
</evidence>